<organism evidence="2 3">
    <name type="scientific">Pendulispora albinea</name>
    <dbReference type="NCBI Taxonomy" id="2741071"/>
    <lineage>
        <taxon>Bacteria</taxon>
        <taxon>Pseudomonadati</taxon>
        <taxon>Myxococcota</taxon>
        <taxon>Myxococcia</taxon>
        <taxon>Myxococcales</taxon>
        <taxon>Sorangiineae</taxon>
        <taxon>Pendulisporaceae</taxon>
        <taxon>Pendulispora</taxon>
    </lineage>
</organism>
<gene>
    <name evidence="2" type="ORF">LZC94_13765</name>
</gene>
<evidence type="ECO:0000313" key="2">
    <source>
        <dbReference type="EMBL" id="WXB18313.1"/>
    </source>
</evidence>
<proteinExistence type="predicted"/>
<evidence type="ECO:0000313" key="3">
    <source>
        <dbReference type="Proteomes" id="UP001370348"/>
    </source>
</evidence>
<name>A0ABZ2M740_9BACT</name>
<dbReference type="EMBL" id="CP089984">
    <property type="protein sequence ID" value="WXB18313.1"/>
    <property type="molecule type" value="Genomic_DNA"/>
</dbReference>
<reference evidence="2 3" key="1">
    <citation type="submission" date="2021-12" db="EMBL/GenBank/DDBJ databases">
        <title>Discovery of the Pendulisporaceae a myxobacterial family with distinct sporulation behavior and unique specialized metabolism.</title>
        <authorList>
            <person name="Garcia R."/>
            <person name="Popoff A."/>
            <person name="Bader C.D."/>
            <person name="Loehr J."/>
            <person name="Walesch S."/>
            <person name="Walt C."/>
            <person name="Boldt J."/>
            <person name="Bunk B."/>
            <person name="Haeckl F.J.F.P.J."/>
            <person name="Gunesch A.P."/>
            <person name="Birkelbach J."/>
            <person name="Nuebel U."/>
            <person name="Pietschmann T."/>
            <person name="Bach T."/>
            <person name="Mueller R."/>
        </authorList>
    </citation>
    <scope>NUCLEOTIDE SEQUENCE [LARGE SCALE GENOMIC DNA]</scope>
    <source>
        <strain evidence="2 3">MSr11954</strain>
    </source>
</reference>
<feature type="region of interest" description="Disordered" evidence="1">
    <location>
        <begin position="30"/>
        <end position="60"/>
    </location>
</feature>
<dbReference type="RefSeq" id="WP_394827952.1">
    <property type="nucleotide sequence ID" value="NZ_CP089984.1"/>
</dbReference>
<keyword evidence="3" id="KW-1185">Reference proteome</keyword>
<protein>
    <submittedName>
        <fullName evidence="2">Uncharacterized protein</fullName>
    </submittedName>
</protein>
<evidence type="ECO:0000256" key="1">
    <source>
        <dbReference type="SAM" id="MobiDB-lite"/>
    </source>
</evidence>
<sequence length="60" mass="6789">MERQTKKCSTSPPPAPKELEAFRRNLSKHLATPGTMLRRVASSKTRSPPPNAALQREYIR</sequence>
<dbReference type="Proteomes" id="UP001370348">
    <property type="component" value="Chromosome"/>
</dbReference>
<accession>A0ABZ2M740</accession>